<feature type="binding site" evidence="6">
    <location>
        <begin position="60"/>
        <end position="62"/>
    </location>
    <ligand>
        <name>substrate</name>
    </ligand>
</feature>
<feature type="binding site" evidence="6">
    <location>
        <position position="280"/>
    </location>
    <ligand>
        <name>Zn(2+)</name>
        <dbReference type="ChEBI" id="CHEBI:29105"/>
        <label>1</label>
    </ligand>
</feature>
<dbReference type="InterPro" id="IPR006680">
    <property type="entry name" value="Amidohydro-rel"/>
</dbReference>
<evidence type="ECO:0000313" key="8">
    <source>
        <dbReference type="EMBL" id="MBL4934692.1"/>
    </source>
</evidence>
<comment type="similarity">
    <text evidence="2 6">Belongs to the metallo-dependent hydrolases superfamily. DHOase family. Class I DHOase subfamily.</text>
</comment>
<dbReference type="NCBIfam" id="TIGR00857">
    <property type="entry name" value="pyrC_multi"/>
    <property type="match status" value="1"/>
</dbReference>
<accession>A0ABS1T6D8</accession>
<feature type="binding site" evidence="6">
    <location>
        <position position="60"/>
    </location>
    <ligand>
        <name>Zn(2+)</name>
        <dbReference type="ChEBI" id="CHEBI:29105"/>
        <label>1</label>
    </ligand>
</feature>
<comment type="function">
    <text evidence="1 6">Catalyzes the reversible cyclization of carbamoyl aspartate to dihydroorotate.</text>
</comment>
<name>A0ABS1T6D8_9CLOT</name>
<comment type="caution">
    <text evidence="8">The sequence shown here is derived from an EMBL/GenBank/DDBJ whole genome shotgun (WGS) entry which is preliminary data.</text>
</comment>
<feature type="binding site" evidence="6">
    <location>
        <position position="149"/>
    </location>
    <ligand>
        <name>Zn(2+)</name>
        <dbReference type="ChEBI" id="CHEBI:29105"/>
        <label>1</label>
    </ligand>
</feature>
<feature type="binding site" evidence="6">
    <location>
        <position position="213"/>
    </location>
    <ligand>
        <name>Zn(2+)</name>
        <dbReference type="ChEBI" id="CHEBI:29105"/>
        <label>2</label>
    </ligand>
</feature>
<feature type="domain" description="Amidohydrolase-related" evidence="7">
    <location>
        <begin position="49"/>
        <end position="392"/>
    </location>
</feature>
<organism evidence="8 9">
    <name type="scientific">Clostridium rhizosphaerae</name>
    <dbReference type="NCBI Taxonomy" id="2803861"/>
    <lineage>
        <taxon>Bacteria</taxon>
        <taxon>Bacillati</taxon>
        <taxon>Bacillota</taxon>
        <taxon>Clostridia</taxon>
        <taxon>Eubacteriales</taxon>
        <taxon>Clostridiaceae</taxon>
        <taxon>Clostridium</taxon>
    </lineage>
</organism>
<dbReference type="Proteomes" id="UP000632377">
    <property type="component" value="Unassembled WGS sequence"/>
</dbReference>
<dbReference type="Pfam" id="PF01979">
    <property type="entry name" value="Amidohydro_1"/>
    <property type="match status" value="1"/>
</dbReference>
<sequence length="395" mass="43776">MMELLIKNARIIDSSQDFKGDVYIKFGVIEELGLNLNKDCEAIDAEGLVLMPSFIDLHSHFRDPGLTYKEDIYTGSLAAVRGGYTAVNLMANTVPICSDMETVNYVLNKCETVNLIDIHQSVSITKDLRGEDISHLDKLDSSVKMISDDGRGVSNSKVMLEAMFKAKEKNLMVISHAESEELSSFDTRLAENTMTWRDIALSKFTGCHLHVAHVSTKEAMKDIIRAKKEGVSVTCEVAPHHLTLTSKVQYKVNPPLRETEDINYLVNAIKEGWVDAIATDHAPHSSEDKLKGANGISGLETAFSLCYTKLVDEGHISINKLSELMSKKPANLMKLKKGEIKIGYDGDLVLIDLDKEYKIDAENFRSKGRNSPFDGLSTKGMIVNTIKAGRVVYSL</sequence>
<dbReference type="PANTHER" id="PTHR43668:SF2">
    <property type="entry name" value="ALLANTOINASE"/>
    <property type="match status" value="1"/>
</dbReference>
<comment type="caution">
    <text evidence="6">Lacks conserved residue(s) required for the propagation of feature annotation.</text>
</comment>
<dbReference type="InterPro" id="IPR002195">
    <property type="entry name" value="Dihydroorotase_CS"/>
</dbReference>
<evidence type="ECO:0000256" key="5">
    <source>
        <dbReference type="ARBA" id="ARBA00022975"/>
    </source>
</evidence>
<keyword evidence="5 6" id="KW-0665">Pyrimidine biosynthesis</keyword>
<feature type="binding site" evidence="6">
    <location>
        <position position="253"/>
    </location>
    <ligand>
        <name>substrate</name>
    </ligand>
</feature>
<keyword evidence="4 6" id="KW-0378">Hydrolase</keyword>
<dbReference type="InterPro" id="IPR032466">
    <property type="entry name" value="Metal_Hydrolase"/>
</dbReference>
<evidence type="ECO:0000259" key="7">
    <source>
        <dbReference type="Pfam" id="PF01979"/>
    </source>
</evidence>
<dbReference type="SUPFAM" id="SSF51556">
    <property type="entry name" value="Metallo-dependent hydrolases"/>
    <property type="match status" value="1"/>
</dbReference>
<protein>
    <recommendedName>
        <fullName evidence="6">Dihydroorotase</fullName>
        <shortName evidence="6">DHOase</shortName>
        <ecNumber evidence="6">3.5.2.3</ecNumber>
    </recommendedName>
</protein>
<comment type="cofactor">
    <cofactor evidence="6">
        <name>Zn(2+)</name>
        <dbReference type="ChEBI" id="CHEBI:29105"/>
    </cofactor>
    <text evidence="6">Binds 2 Zn(2+) ions per subunit.</text>
</comment>
<feature type="binding site" evidence="6">
    <location>
        <position position="58"/>
    </location>
    <ligand>
        <name>Zn(2+)</name>
        <dbReference type="ChEBI" id="CHEBI:29105"/>
        <label>1</label>
    </ligand>
</feature>
<evidence type="ECO:0000313" key="9">
    <source>
        <dbReference type="Proteomes" id="UP000632377"/>
    </source>
</evidence>
<reference evidence="8 9" key="1">
    <citation type="submission" date="2021-01" db="EMBL/GenBank/DDBJ databases">
        <title>Genome public.</title>
        <authorList>
            <person name="Liu C."/>
            <person name="Sun Q."/>
        </authorList>
    </citation>
    <scope>NUCLEOTIDE SEQUENCE [LARGE SCALE GENOMIC DNA]</scope>
    <source>
        <strain evidence="8 9">YIM B02515</strain>
    </source>
</reference>
<evidence type="ECO:0000256" key="3">
    <source>
        <dbReference type="ARBA" id="ARBA00022723"/>
    </source>
</evidence>
<comment type="pathway">
    <text evidence="6">Pyrimidine metabolism; UMP biosynthesis via de novo pathway; (S)-dihydroorotate from bicarbonate: step 3/3.</text>
</comment>
<evidence type="ECO:0000256" key="1">
    <source>
        <dbReference type="ARBA" id="ARBA00002368"/>
    </source>
</evidence>
<gene>
    <name evidence="6" type="primary">pyrC</name>
    <name evidence="8" type="ORF">JK636_02850</name>
</gene>
<evidence type="ECO:0000256" key="6">
    <source>
        <dbReference type="HAMAP-Rule" id="MF_00220"/>
    </source>
</evidence>
<dbReference type="Gene3D" id="3.20.20.140">
    <property type="entry name" value="Metal-dependent hydrolases"/>
    <property type="match status" value="1"/>
</dbReference>
<keyword evidence="6" id="KW-0862">Zinc</keyword>
<feature type="binding site" evidence="6">
    <location>
        <position position="149"/>
    </location>
    <ligand>
        <name>Zn(2+)</name>
        <dbReference type="ChEBI" id="CHEBI:29105"/>
        <label>2</label>
    </ligand>
</feature>
<keyword evidence="3 6" id="KW-0479">Metal-binding</keyword>
<proteinExistence type="inferred from homology"/>
<evidence type="ECO:0000256" key="2">
    <source>
        <dbReference type="ARBA" id="ARBA00010286"/>
    </source>
</evidence>
<feature type="binding site" evidence="6">
    <location>
        <position position="92"/>
    </location>
    <ligand>
        <name>substrate</name>
    </ligand>
</feature>
<dbReference type="PROSITE" id="PS00483">
    <property type="entry name" value="DIHYDROOROTASE_2"/>
    <property type="match status" value="1"/>
</dbReference>
<comment type="catalytic activity">
    <reaction evidence="6">
        <text>(S)-dihydroorotate + H2O = N-carbamoyl-L-aspartate + H(+)</text>
        <dbReference type="Rhea" id="RHEA:24296"/>
        <dbReference type="ChEBI" id="CHEBI:15377"/>
        <dbReference type="ChEBI" id="CHEBI:15378"/>
        <dbReference type="ChEBI" id="CHEBI:30864"/>
        <dbReference type="ChEBI" id="CHEBI:32814"/>
        <dbReference type="EC" id="3.5.2.3"/>
    </reaction>
</comment>
<feature type="binding site" evidence="6">
    <location>
        <position position="284"/>
    </location>
    <ligand>
        <name>substrate</name>
    </ligand>
</feature>
<keyword evidence="9" id="KW-1185">Reference proteome</keyword>
<dbReference type="HAMAP" id="MF_00220_B">
    <property type="entry name" value="PyrC_classI_B"/>
    <property type="match status" value="1"/>
</dbReference>
<dbReference type="CDD" id="cd01317">
    <property type="entry name" value="DHOase_IIa"/>
    <property type="match status" value="1"/>
</dbReference>
<feature type="active site" evidence="6">
    <location>
        <position position="280"/>
    </location>
</feature>
<feature type="binding site" evidence="6">
    <location>
        <position position="176"/>
    </location>
    <ligand>
        <name>Zn(2+)</name>
        <dbReference type="ChEBI" id="CHEBI:29105"/>
        <label>2</label>
    </ligand>
</feature>
<dbReference type="EMBL" id="JAESWC010000001">
    <property type="protein sequence ID" value="MBL4934692.1"/>
    <property type="molecule type" value="Genomic_DNA"/>
</dbReference>
<dbReference type="InterPro" id="IPR004722">
    <property type="entry name" value="DHOase"/>
</dbReference>
<dbReference type="InterPro" id="IPR050138">
    <property type="entry name" value="DHOase/Allantoinase_Hydrolase"/>
</dbReference>
<dbReference type="PANTHER" id="PTHR43668">
    <property type="entry name" value="ALLANTOINASE"/>
    <property type="match status" value="1"/>
</dbReference>
<dbReference type="SUPFAM" id="SSF51338">
    <property type="entry name" value="Composite domain of metallo-dependent hydrolases"/>
    <property type="match status" value="1"/>
</dbReference>
<dbReference type="RefSeq" id="WP_202747316.1">
    <property type="nucleotide sequence ID" value="NZ_JAESWC010000001.1"/>
</dbReference>
<dbReference type="InterPro" id="IPR011059">
    <property type="entry name" value="Metal-dep_hydrolase_composite"/>
</dbReference>
<evidence type="ECO:0000256" key="4">
    <source>
        <dbReference type="ARBA" id="ARBA00022801"/>
    </source>
</evidence>
<dbReference type="EC" id="3.5.2.3" evidence="6"/>